<name>A0ABU8NTM2_9SPHI</name>
<dbReference type="NCBIfam" id="TIGR02985">
    <property type="entry name" value="Sig70_bacteroi1"/>
    <property type="match status" value="1"/>
</dbReference>
<keyword evidence="4" id="KW-0804">Transcription</keyword>
<feature type="domain" description="HTH luxR-type" evidence="5">
    <location>
        <begin position="126"/>
        <end position="192"/>
    </location>
</feature>
<evidence type="ECO:0000256" key="3">
    <source>
        <dbReference type="ARBA" id="ARBA00023082"/>
    </source>
</evidence>
<dbReference type="PROSITE" id="PS50043">
    <property type="entry name" value="HTH_LUXR_2"/>
    <property type="match status" value="1"/>
</dbReference>
<dbReference type="Proteomes" id="UP001378956">
    <property type="component" value="Unassembled WGS sequence"/>
</dbReference>
<evidence type="ECO:0000313" key="7">
    <source>
        <dbReference type="Proteomes" id="UP001378956"/>
    </source>
</evidence>
<dbReference type="EMBL" id="JBBEUB010000008">
    <property type="protein sequence ID" value="MEJ2904817.1"/>
    <property type="molecule type" value="Genomic_DNA"/>
</dbReference>
<dbReference type="PANTHER" id="PTHR43133">
    <property type="entry name" value="RNA POLYMERASE ECF-TYPE SIGMA FACTO"/>
    <property type="match status" value="1"/>
</dbReference>
<dbReference type="InterPro" id="IPR014284">
    <property type="entry name" value="RNA_pol_sigma-70_dom"/>
</dbReference>
<comment type="caution">
    <text evidence="6">The sequence shown here is derived from an EMBL/GenBank/DDBJ whole genome shotgun (WGS) entry which is preliminary data.</text>
</comment>
<dbReference type="Gene3D" id="1.10.10.10">
    <property type="entry name" value="Winged helix-like DNA-binding domain superfamily/Winged helix DNA-binding domain"/>
    <property type="match status" value="1"/>
</dbReference>
<dbReference type="SUPFAM" id="SSF88659">
    <property type="entry name" value="Sigma3 and sigma4 domains of RNA polymerase sigma factors"/>
    <property type="match status" value="1"/>
</dbReference>
<dbReference type="Pfam" id="PF04542">
    <property type="entry name" value="Sigma70_r2"/>
    <property type="match status" value="1"/>
</dbReference>
<dbReference type="InterPro" id="IPR007627">
    <property type="entry name" value="RNA_pol_sigma70_r2"/>
</dbReference>
<keyword evidence="2" id="KW-0805">Transcription regulation</keyword>
<dbReference type="InterPro" id="IPR013249">
    <property type="entry name" value="RNA_pol_sigma70_r4_t2"/>
</dbReference>
<dbReference type="Pfam" id="PF08281">
    <property type="entry name" value="Sigma70_r4_2"/>
    <property type="match status" value="1"/>
</dbReference>
<evidence type="ECO:0000313" key="6">
    <source>
        <dbReference type="EMBL" id="MEJ2904817.1"/>
    </source>
</evidence>
<dbReference type="InterPro" id="IPR013324">
    <property type="entry name" value="RNA_pol_sigma_r3/r4-like"/>
</dbReference>
<dbReference type="PANTHER" id="PTHR43133:SF46">
    <property type="entry name" value="RNA POLYMERASE SIGMA-70 FACTOR ECF SUBFAMILY"/>
    <property type="match status" value="1"/>
</dbReference>
<organism evidence="6 7">
    <name type="scientific">Pedobacter panaciterrae</name>
    <dbReference type="NCBI Taxonomy" id="363849"/>
    <lineage>
        <taxon>Bacteria</taxon>
        <taxon>Pseudomonadati</taxon>
        <taxon>Bacteroidota</taxon>
        <taxon>Sphingobacteriia</taxon>
        <taxon>Sphingobacteriales</taxon>
        <taxon>Sphingobacteriaceae</taxon>
        <taxon>Pedobacter</taxon>
    </lineage>
</organism>
<sequence length="197" mass="22500">MTTYSMLSDQDLRAKLVSGDEYAFAEFYERYSAGILGFVKKFVHSADLSEDLTQEIFIKIWQCRSKLADIQSLKAYLHIVARNHTLNSLKKAFRSEVAMSEIVNSFVEERNSTEDELLNKEYYDYLQKALAVLSPRSREVFKLCREQGKSYEEVATALGISRNAVKNHMVASMKILRTSVERDLGISLGVLLVILLK</sequence>
<evidence type="ECO:0000256" key="2">
    <source>
        <dbReference type="ARBA" id="ARBA00023015"/>
    </source>
</evidence>
<dbReference type="NCBIfam" id="TIGR02937">
    <property type="entry name" value="sigma70-ECF"/>
    <property type="match status" value="1"/>
</dbReference>
<evidence type="ECO:0000256" key="4">
    <source>
        <dbReference type="ARBA" id="ARBA00023163"/>
    </source>
</evidence>
<accession>A0ABU8NTM2</accession>
<keyword evidence="3" id="KW-0731">Sigma factor</keyword>
<dbReference type="RefSeq" id="WP_172661169.1">
    <property type="nucleotide sequence ID" value="NZ_JABMKW010000017.1"/>
</dbReference>
<dbReference type="SMART" id="SM00421">
    <property type="entry name" value="HTH_LUXR"/>
    <property type="match status" value="1"/>
</dbReference>
<dbReference type="InterPro" id="IPR014327">
    <property type="entry name" value="RNA_pol_sigma70_bacteroid"/>
</dbReference>
<proteinExistence type="inferred from homology"/>
<dbReference type="InterPro" id="IPR000792">
    <property type="entry name" value="Tscrpt_reg_LuxR_C"/>
</dbReference>
<dbReference type="Gene3D" id="1.10.1740.10">
    <property type="match status" value="1"/>
</dbReference>
<keyword evidence="7" id="KW-1185">Reference proteome</keyword>
<comment type="similarity">
    <text evidence="1">Belongs to the sigma-70 factor family. ECF subfamily.</text>
</comment>
<evidence type="ECO:0000256" key="1">
    <source>
        <dbReference type="ARBA" id="ARBA00010641"/>
    </source>
</evidence>
<gene>
    <name evidence="6" type="ORF">WAE58_20400</name>
</gene>
<dbReference type="SUPFAM" id="SSF88946">
    <property type="entry name" value="Sigma2 domain of RNA polymerase sigma factors"/>
    <property type="match status" value="1"/>
</dbReference>
<evidence type="ECO:0000259" key="5">
    <source>
        <dbReference type="PROSITE" id="PS50043"/>
    </source>
</evidence>
<dbReference type="InterPro" id="IPR013325">
    <property type="entry name" value="RNA_pol_sigma_r2"/>
</dbReference>
<dbReference type="CDD" id="cd06171">
    <property type="entry name" value="Sigma70_r4"/>
    <property type="match status" value="1"/>
</dbReference>
<dbReference type="InterPro" id="IPR039425">
    <property type="entry name" value="RNA_pol_sigma-70-like"/>
</dbReference>
<protein>
    <submittedName>
        <fullName evidence="6">RNA polymerase sigma-70 factor</fullName>
    </submittedName>
</protein>
<reference evidence="6 7" key="1">
    <citation type="submission" date="2024-03" db="EMBL/GenBank/DDBJ databases">
        <title>Sequence of Lycoming College Course Isolates.</title>
        <authorList>
            <person name="Plotts O."/>
            <person name="Newman J."/>
        </authorList>
    </citation>
    <scope>NUCLEOTIDE SEQUENCE [LARGE SCALE GENOMIC DNA]</scope>
    <source>
        <strain evidence="6 7">CJB-3</strain>
    </source>
</reference>
<dbReference type="InterPro" id="IPR036388">
    <property type="entry name" value="WH-like_DNA-bd_sf"/>
</dbReference>